<accession>C5H7E1</accession>
<sequence length="54" mass="6328">MQVEFCREICRENFELQRENSFSNCAGNLQRAFSFSKSAPRSGRARKIILELCR</sequence>
<organism evidence="1 2">
    <name type="scientific">Escherichia phage wV8</name>
    <dbReference type="NCBI Taxonomy" id="576791"/>
    <lineage>
        <taxon>Viruses</taxon>
        <taxon>Duplodnaviria</taxon>
        <taxon>Heunggongvirae</taxon>
        <taxon>Uroviricota</taxon>
        <taxon>Caudoviricetes</taxon>
        <taxon>Andersonviridae</taxon>
        <taxon>Ounavirinae</taxon>
        <taxon>Felixounavirus</taxon>
        <taxon>Felixounavirus wV8</taxon>
    </lineage>
</organism>
<keyword evidence="2" id="KW-1185">Reference proteome</keyword>
<evidence type="ECO:0000313" key="1">
    <source>
        <dbReference type="EMBL" id="ACJ71825.1"/>
    </source>
</evidence>
<proteinExistence type="predicted"/>
<dbReference type="OrthoDB" id="39138at10239"/>
<name>C5H7E1_9CAUD</name>
<reference evidence="1 2" key="1">
    <citation type="journal article" date="2009" name="Virol. J.">
        <title>The genome and proteome of a virulent Escherichia coli O157:H7 bacteriophage closely resembling Salmonella phage Felix O1.</title>
        <authorList>
            <person name="Villegas A."/>
            <person name="She Y.M."/>
            <person name="Kropinski A.M."/>
            <person name="Lingohr E.J."/>
            <person name="Mazzocco A."/>
            <person name="Ojha S."/>
            <person name="Waddell T.E."/>
            <person name="Ackermann H.W."/>
            <person name="Moyles D.M."/>
            <person name="Ahmed R."/>
            <person name="Johnson R.P."/>
        </authorList>
    </citation>
    <scope>NUCLEOTIDE SEQUENCE [LARGE SCALE GENOMIC DNA]</scope>
</reference>
<dbReference type="RefSeq" id="YP_002922794.1">
    <property type="nucleotide sequence ID" value="NC_012749.1"/>
</dbReference>
<gene>
    <name evidence="1" type="primary">13</name>
</gene>
<evidence type="ECO:0000313" key="2">
    <source>
        <dbReference type="Proteomes" id="UP000201889"/>
    </source>
</evidence>
<dbReference type="KEGG" id="vg:7944012"/>
<dbReference type="Proteomes" id="UP000201889">
    <property type="component" value="Segment"/>
</dbReference>
<protein>
    <submittedName>
        <fullName evidence="1">Uncharacterized protein 13</fullName>
    </submittedName>
</protein>
<dbReference type="GeneID" id="7944012"/>
<dbReference type="EMBL" id="EU877232">
    <property type="protein sequence ID" value="ACJ71825.1"/>
    <property type="molecule type" value="Genomic_DNA"/>
</dbReference>